<feature type="region of interest" description="Disordered" evidence="1">
    <location>
        <begin position="136"/>
        <end position="272"/>
    </location>
</feature>
<feature type="compositionally biased region" description="Acidic residues" evidence="1">
    <location>
        <begin position="312"/>
        <end position="323"/>
    </location>
</feature>
<proteinExistence type="predicted"/>
<keyword evidence="2" id="KW-0812">Transmembrane</keyword>
<evidence type="ECO:0000256" key="2">
    <source>
        <dbReference type="SAM" id="Phobius"/>
    </source>
</evidence>
<organism evidence="3 4">
    <name type="scientific">Rhodamnia argentea</name>
    <dbReference type="NCBI Taxonomy" id="178133"/>
    <lineage>
        <taxon>Eukaryota</taxon>
        <taxon>Viridiplantae</taxon>
        <taxon>Streptophyta</taxon>
        <taxon>Embryophyta</taxon>
        <taxon>Tracheophyta</taxon>
        <taxon>Spermatophyta</taxon>
        <taxon>Magnoliopsida</taxon>
        <taxon>eudicotyledons</taxon>
        <taxon>Gunneridae</taxon>
        <taxon>Pentapetalae</taxon>
        <taxon>rosids</taxon>
        <taxon>malvids</taxon>
        <taxon>Myrtales</taxon>
        <taxon>Myrtaceae</taxon>
        <taxon>Myrtoideae</taxon>
        <taxon>Myrteae</taxon>
        <taxon>Australasian group</taxon>
        <taxon>Rhodamnia</taxon>
    </lineage>
</organism>
<evidence type="ECO:0000313" key="4">
    <source>
        <dbReference type="RefSeq" id="XP_030543192.1"/>
    </source>
</evidence>
<protein>
    <submittedName>
        <fullName evidence="4">Uncharacterized protein LOC115750153</fullName>
    </submittedName>
</protein>
<keyword evidence="3" id="KW-1185">Reference proteome</keyword>
<feature type="region of interest" description="Disordered" evidence="1">
    <location>
        <begin position="1"/>
        <end position="25"/>
    </location>
</feature>
<dbReference type="RefSeq" id="XP_030543192.1">
    <property type="nucleotide sequence ID" value="XM_030687332.2"/>
</dbReference>
<dbReference type="AlphaFoldDB" id="A0A8B8QAB5"/>
<feature type="compositionally biased region" description="Basic and acidic residues" evidence="1">
    <location>
        <begin position="1"/>
        <end position="11"/>
    </location>
</feature>
<evidence type="ECO:0000256" key="1">
    <source>
        <dbReference type="SAM" id="MobiDB-lite"/>
    </source>
</evidence>
<evidence type="ECO:0000313" key="3">
    <source>
        <dbReference type="Proteomes" id="UP000827889"/>
    </source>
</evidence>
<feature type="compositionally biased region" description="Basic and acidic residues" evidence="1">
    <location>
        <begin position="221"/>
        <end position="233"/>
    </location>
</feature>
<feature type="transmembrane region" description="Helical" evidence="2">
    <location>
        <begin position="358"/>
        <end position="378"/>
    </location>
</feature>
<feature type="region of interest" description="Disordered" evidence="1">
    <location>
        <begin position="302"/>
        <end position="327"/>
    </location>
</feature>
<keyword evidence="2" id="KW-0472">Membrane</keyword>
<feature type="compositionally biased region" description="Basic and acidic residues" evidence="1">
    <location>
        <begin position="302"/>
        <end position="311"/>
    </location>
</feature>
<dbReference type="Proteomes" id="UP000827889">
    <property type="component" value="Chromosome 1"/>
</dbReference>
<name>A0A8B8QAB5_9MYRT</name>
<dbReference type="KEGG" id="rarg:115750153"/>
<reference evidence="4" key="2">
    <citation type="submission" date="2025-08" db="UniProtKB">
        <authorList>
            <consortium name="RefSeq"/>
        </authorList>
    </citation>
    <scope>IDENTIFICATION</scope>
    <source>
        <tissue evidence="4">Leaf</tissue>
    </source>
</reference>
<gene>
    <name evidence="4" type="primary">LOC115750153</name>
</gene>
<reference evidence="3" key="1">
    <citation type="submission" date="2025-05" db="UniProtKB">
        <authorList>
            <consortium name="RefSeq"/>
        </authorList>
    </citation>
    <scope>NUCLEOTIDE SEQUENCE [LARGE SCALE GENOMIC DNA]</scope>
</reference>
<accession>A0A8B8QAB5</accession>
<dbReference type="OrthoDB" id="1708630at2759"/>
<feature type="transmembrane region" description="Helical" evidence="2">
    <location>
        <begin position="36"/>
        <end position="54"/>
    </location>
</feature>
<dbReference type="GeneID" id="115750153"/>
<sequence>MESREGRETRDRKRTAHLRVGGSDGGDGGGVRIEGVLVWGGTLAIASLMALFTIRVKKRDSSRCPCGPGKLKIKATEEGGGGEGDENGGLLVVLQDQSSPTGPLTPRNSSCCIGGSYGGSSTTDLAHLDCCDSASGQSLTSEEKPAAFETDEEKEPHQETVFSEGAKTESVASFSDYSVVEDGSPPPAMQDPALATDDWNEETENHLKKQIIHASSEVDEFDHVADEALKAEVVESADSVEEEEEEEGSGDDEQAEEVEGSSEESGDSSPELNADAIWTWEMIDEAVKTITEDRADVTKINKQENDSIIHEEGEEDEVGDDTSENPADLTALHENGLGLEEPVAGNHWTTRFLRPPIWIWYVLLLLILLSFLVHSSSIRSFAMNRRDLAIK</sequence>
<keyword evidence="2" id="KW-1133">Transmembrane helix</keyword>
<feature type="compositionally biased region" description="Acidic residues" evidence="1">
    <location>
        <begin position="238"/>
        <end position="266"/>
    </location>
</feature>